<dbReference type="Proteomes" id="UP001240150">
    <property type="component" value="Chromosome"/>
</dbReference>
<dbReference type="EMBL" id="CP126980">
    <property type="protein sequence ID" value="WIM97197.1"/>
    <property type="molecule type" value="Genomic_DNA"/>
</dbReference>
<gene>
    <name evidence="1" type="ORF">ACTOB_000699</name>
</gene>
<name>A0ABY8WK06_9ACTN</name>
<keyword evidence="2" id="KW-1185">Reference proteome</keyword>
<sequence length="314" mass="34371">MSPALDVVFDPAAAYPDIAVLSTALARRDWPACRTLLDAVSTADRTALILTCAEGRDLEGFLRPVVEADPYDGAAAALLGAHLITLGWEIRTSAWAKDVTPAQWAGFRAYLCRAEQVLIDAAAYQPADPAIWTVRMLSARGLSLGIDEIRRRHQRLDAVAPHHLPGQMELASSLEPKWSGSWPELHAFAREAALAAPAGSPHGLLVVEAFFAHFRTATDEAEKARVYHDPALRDALYAAAHHSVLHPQFRRAYGWVRACGNYAALFSILEDRPNAARMFTMLGPLGTVDPWSESEQESAVKIRQAREWAYGGTL</sequence>
<proteinExistence type="predicted"/>
<dbReference type="RefSeq" id="WP_284918569.1">
    <property type="nucleotide sequence ID" value="NZ_CP126980.1"/>
</dbReference>
<organism evidence="1 2">
    <name type="scientific">Actinoplanes oblitus</name>
    <dbReference type="NCBI Taxonomy" id="3040509"/>
    <lineage>
        <taxon>Bacteria</taxon>
        <taxon>Bacillati</taxon>
        <taxon>Actinomycetota</taxon>
        <taxon>Actinomycetes</taxon>
        <taxon>Micromonosporales</taxon>
        <taxon>Micromonosporaceae</taxon>
        <taxon>Actinoplanes</taxon>
    </lineage>
</organism>
<protein>
    <recommendedName>
        <fullName evidence="3">DUF4034 domain-containing protein</fullName>
    </recommendedName>
</protein>
<evidence type="ECO:0000313" key="2">
    <source>
        <dbReference type="Proteomes" id="UP001240150"/>
    </source>
</evidence>
<evidence type="ECO:0008006" key="3">
    <source>
        <dbReference type="Google" id="ProtNLM"/>
    </source>
</evidence>
<reference evidence="1 2" key="1">
    <citation type="submission" date="2023-06" db="EMBL/GenBank/DDBJ databases">
        <authorList>
            <person name="Yushchuk O."/>
            <person name="Binda E."/>
            <person name="Ruckert-Reed C."/>
            <person name="Fedorenko V."/>
            <person name="Kalinowski J."/>
            <person name="Marinelli F."/>
        </authorList>
    </citation>
    <scope>NUCLEOTIDE SEQUENCE [LARGE SCALE GENOMIC DNA]</scope>
    <source>
        <strain evidence="1 2">NRRL 3884</strain>
    </source>
</reference>
<evidence type="ECO:0000313" key="1">
    <source>
        <dbReference type="EMBL" id="WIM97197.1"/>
    </source>
</evidence>
<accession>A0ABY8WK06</accession>